<dbReference type="PANTHER" id="PTHR43390:SF1">
    <property type="entry name" value="CHLOROPLAST PROCESSING PEPTIDASE"/>
    <property type="match status" value="1"/>
</dbReference>
<dbReference type="Proteomes" id="UP000431744">
    <property type="component" value="Unassembled WGS sequence"/>
</dbReference>
<evidence type="ECO:0000256" key="1">
    <source>
        <dbReference type="ARBA" id="ARBA00000677"/>
    </source>
</evidence>
<keyword evidence="8" id="KW-0812">Transmembrane</keyword>
<dbReference type="PROSITE" id="PS00501">
    <property type="entry name" value="SPASE_I_1"/>
    <property type="match status" value="1"/>
</dbReference>
<feature type="active site" evidence="7">
    <location>
        <position position="155"/>
    </location>
</feature>
<sequence>MTTTAEAAIVADQLLGEVGGGETRAVPAFASDSAAGEVKKPRRRSSFVSFLREVAIIAVIAIVVAVLVKTFLIRPYYIPSASMESTLVVNDRIIVNLLQPSVVPIARGDVVVFTDPGGWLPTQPSPEKSVVQTIVDGGLEAVGLKPSDDNNSLIKRIIGMPGDHVVCCNAYGQLVINDVAISEPYAELAGNSAASGMEFDVSVPADSLWVMGDNRYNSEDSRYHQDGPHSGFVPLNHVVGRAVLINWPFERFGVLGNYPEVFAQVPSREPALAT</sequence>
<dbReference type="OrthoDB" id="9815782at2"/>
<evidence type="ECO:0000256" key="6">
    <source>
        <dbReference type="ARBA" id="ARBA00022801"/>
    </source>
</evidence>
<dbReference type="GO" id="GO:0004252">
    <property type="term" value="F:serine-type endopeptidase activity"/>
    <property type="evidence" value="ECO:0007669"/>
    <property type="project" value="InterPro"/>
</dbReference>
<feature type="active site" evidence="7">
    <location>
        <position position="82"/>
    </location>
</feature>
<dbReference type="PRINTS" id="PR00727">
    <property type="entry name" value="LEADERPTASE"/>
</dbReference>
<gene>
    <name evidence="10" type="primary">lepB</name>
    <name evidence="10" type="ORF">F8O04_12795</name>
</gene>
<comment type="similarity">
    <text evidence="3 8">Belongs to the peptidase S26 family.</text>
</comment>
<dbReference type="InterPro" id="IPR000223">
    <property type="entry name" value="Pept_S26A_signal_pept_1"/>
</dbReference>
<dbReference type="PANTHER" id="PTHR43390">
    <property type="entry name" value="SIGNAL PEPTIDASE I"/>
    <property type="match status" value="1"/>
</dbReference>
<evidence type="ECO:0000256" key="2">
    <source>
        <dbReference type="ARBA" id="ARBA00004401"/>
    </source>
</evidence>
<dbReference type="EC" id="3.4.21.89" evidence="4 8"/>
<comment type="caution">
    <text evidence="10">The sequence shown here is derived from an EMBL/GenBank/DDBJ whole genome shotgun (WGS) entry which is preliminary data.</text>
</comment>
<keyword evidence="6 8" id="KW-0378">Hydrolase</keyword>
<dbReference type="SUPFAM" id="SSF51306">
    <property type="entry name" value="LexA/Signal peptidase"/>
    <property type="match status" value="1"/>
</dbReference>
<evidence type="ECO:0000256" key="8">
    <source>
        <dbReference type="RuleBase" id="RU362042"/>
    </source>
</evidence>
<dbReference type="InterPro" id="IPR036286">
    <property type="entry name" value="LexA/Signal_pep-like_sf"/>
</dbReference>
<comment type="subcellular location">
    <subcellularLocation>
        <location evidence="2">Cell membrane</location>
        <topology evidence="2">Single-pass type II membrane protein</topology>
    </subcellularLocation>
    <subcellularLocation>
        <location evidence="8">Membrane</location>
        <topology evidence="8">Single-pass type II membrane protein</topology>
    </subcellularLocation>
</comment>
<dbReference type="Pfam" id="PF10502">
    <property type="entry name" value="Peptidase_S26"/>
    <property type="match status" value="1"/>
</dbReference>
<dbReference type="InterPro" id="IPR019533">
    <property type="entry name" value="Peptidase_S26"/>
</dbReference>
<evidence type="ECO:0000313" key="10">
    <source>
        <dbReference type="EMBL" id="KAB1647922.1"/>
    </source>
</evidence>
<reference evidence="10 11" key="1">
    <citation type="submission" date="2019-09" db="EMBL/GenBank/DDBJ databases">
        <title>Phylogeny of genus Pseudoclavibacter and closely related genus.</title>
        <authorList>
            <person name="Li Y."/>
        </authorList>
    </citation>
    <scope>NUCLEOTIDE SEQUENCE [LARGE SCALE GENOMIC DNA]</scope>
    <source>
        <strain evidence="10 11">EGI 60007</strain>
    </source>
</reference>
<dbReference type="PROSITE" id="PS00761">
    <property type="entry name" value="SPASE_I_3"/>
    <property type="match status" value="1"/>
</dbReference>
<keyword evidence="5 8" id="KW-0645">Protease</keyword>
<dbReference type="GO" id="GO:0005886">
    <property type="term" value="C:plasma membrane"/>
    <property type="evidence" value="ECO:0007669"/>
    <property type="project" value="UniProtKB-SubCell"/>
</dbReference>
<feature type="domain" description="Peptidase S26" evidence="9">
    <location>
        <begin position="52"/>
        <end position="247"/>
    </location>
</feature>
<feature type="transmembrane region" description="Helical" evidence="8">
    <location>
        <begin position="50"/>
        <end position="72"/>
    </location>
</feature>
<protein>
    <recommendedName>
        <fullName evidence="4 8">Signal peptidase I</fullName>
        <ecNumber evidence="4 8">3.4.21.89</ecNumber>
    </recommendedName>
</protein>
<dbReference type="GO" id="GO:0006465">
    <property type="term" value="P:signal peptide processing"/>
    <property type="evidence" value="ECO:0007669"/>
    <property type="project" value="InterPro"/>
</dbReference>
<comment type="catalytic activity">
    <reaction evidence="1 8">
        <text>Cleavage of hydrophobic, N-terminal signal or leader sequences from secreted and periplasmic proteins.</text>
        <dbReference type="EC" id="3.4.21.89"/>
    </reaction>
</comment>
<evidence type="ECO:0000256" key="5">
    <source>
        <dbReference type="ARBA" id="ARBA00022670"/>
    </source>
</evidence>
<dbReference type="EMBL" id="WBJY01000003">
    <property type="protein sequence ID" value="KAB1647922.1"/>
    <property type="molecule type" value="Genomic_DNA"/>
</dbReference>
<dbReference type="InterPro" id="IPR019756">
    <property type="entry name" value="Pept_S26A_signal_pept_1_Ser-AS"/>
</dbReference>
<organism evidence="10 11">
    <name type="scientific">Pseudoclavibacter endophyticus</name>
    <dbReference type="NCBI Taxonomy" id="1778590"/>
    <lineage>
        <taxon>Bacteria</taxon>
        <taxon>Bacillati</taxon>
        <taxon>Actinomycetota</taxon>
        <taxon>Actinomycetes</taxon>
        <taxon>Micrococcales</taxon>
        <taxon>Microbacteriaceae</taxon>
        <taxon>Pseudoclavibacter</taxon>
    </lineage>
</organism>
<dbReference type="AlphaFoldDB" id="A0A6H9WKG0"/>
<accession>A0A6H9WKG0</accession>
<keyword evidence="11" id="KW-1185">Reference proteome</keyword>
<evidence type="ECO:0000256" key="7">
    <source>
        <dbReference type="PIRSR" id="PIRSR600223-1"/>
    </source>
</evidence>
<evidence type="ECO:0000256" key="3">
    <source>
        <dbReference type="ARBA" id="ARBA00009370"/>
    </source>
</evidence>
<dbReference type="GO" id="GO:0009003">
    <property type="term" value="F:signal peptidase activity"/>
    <property type="evidence" value="ECO:0007669"/>
    <property type="project" value="UniProtKB-EC"/>
</dbReference>
<dbReference type="Gene3D" id="2.10.109.10">
    <property type="entry name" value="Umud Fragment, subunit A"/>
    <property type="match status" value="1"/>
</dbReference>
<name>A0A6H9WKG0_9MICO</name>
<dbReference type="InterPro" id="IPR019758">
    <property type="entry name" value="Pept_S26A_signal_pept_1_CS"/>
</dbReference>
<keyword evidence="8" id="KW-0472">Membrane</keyword>
<proteinExistence type="inferred from homology"/>
<dbReference type="CDD" id="cd06530">
    <property type="entry name" value="S26_SPase_I"/>
    <property type="match status" value="1"/>
</dbReference>
<evidence type="ECO:0000256" key="4">
    <source>
        <dbReference type="ARBA" id="ARBA00013208"/>
    </source>
</evidence>
<dbReference type="NCBIfam" id="TIGR02227">
    <property type="entry name" value="sigpep_I_bact"/>
    <property type="match status" value="1"/>
</dbReference>
<evidence type="ECO:0000313" key="11">
    <source>
        <dbReference type="Proteomes" id="UP000431744"/>
    </source>
</evidence>
<evidence type="ECO:0000259" key="9">
    <source>
        <dbReference type="Pfam" id="PF10502"/>
    </source>
</evidence>
<keyword evidence="8" id="KW-1133">Transmembrane helix</keyword>